<dbReference type="SMART" id="SM00729">
    <property type="entry name" value="Elp3"/>
    <property type="match status" value="1"/>
</dbReference>
<protein>
    <submittedName>
        <fullName evidence="6">Radical SAM protein</fullName>
    </submittedName>
</protein>
<dbReference type="PROSITE" id="PS51918">
    <property type="entry name" value="RADICAL_SAM"/>
    <property type="match status" value="1"/>
</dbReference>
<sequence>MTLLENAKKKFVAIGLETLLNLSARVSDKDLIRLTYFAEKIARKGKKEEDIVRVIIKAREGIKKGHPWVELGKRIIRETAPGYKKLMINFFLNSIIFSVSKRKEIEENEGFYPPSQIVISPSMKCNLHCQGCYAWQYKKEDDLSLEVIDRVINEGKELGIYFYTISGGEPFLRKDLLEVYRKHNDTVFHIYTNGTLLNKEYTQELVQLGNVIPLISIEGFKKETDARRGKGIYEKVMEAMDNLKEAGVPFGFSVTHISLNTKVITSEEFIDMLIDKGAIVGWFFQYIPIGQKPDLNLIPSTEERDLRRRMVLRWRNEKPVVVYDFWNDGPLVKGCIAGGRYLHIINNGDVEPCVFVHFAVDNIKNKSLKEILTSSFFRAFQRRQPYKDEDEEKPNYLRPCAIIDHPKFLRDIIRETHAHPTCQDAEEILIGDLAYGLDRRAAEWKEISIPIWEKAEEYQKYH</sequence>
<dbReference type="InterPro" id="IPR058240">
    <property type="entry name" value="rSAM_sf"/>
</dbReference>
<dbReference type="CDD" id="cd21128">
    <property type="entry name" value="SPASM_rSAM"/>
    <property type="match status" value="1"/>
</dbReference>
<organism evidence="6 7">
    <name type="scientific">bacterium (Candidatus Gribaldobacteria) CG03_land_8_20_14_0_80_36_40</name>
    <dbReference type="NCBI Taxonomy" id="2014271"/>
    <lineage>
        <taxon>Bacteria</taxon>
        <taxon>Candidatus Gribaldobacteria</taxon>
    </lineage>
</organism>
<dbReference type="PANTHER" id="PTHR43524">
    <property type="entry name" value="RADICAL SAM SUPERFAMILY PROTEIN"/>
    <property type="match status" value="1"/>
</dbReference>
<dbReference type="Gene3D" id="3.20.20.70">
    <property type="entry name" value="Aldolase class I"/>
    <property type="match status" value="1"/>
</dbReference>
<evidence type="ECO:0000259" key="5">
    <source>
        <dbReference type="PROSITE" id="PS51918"/>
    </source>
</evidence>
<feature type="domain" description="Radical SAM core" evidence="5">
    <location>
        <begin position="111"/>
        <end position="324"/>
    </location>
</feature>
<dbReference type="GO" id="GO:0003824">
    <property type="term" value="F:catalytic activity"/>
    <property type="evidence" value="ECO:0007669"/>
    <property type="project" value="InterPro"/>
</dbReference>
<dbReference type="SFLD" id="SFLDS00029">
    <property type="entry name" value="Radical_SAM"/>
    <property type="match status" value="1"/>
</dbReference>
<dbReference type="InterPro" id="IPR006638">
    <property type="entry name" value="Elp3/MiaA/NifB-like_rSAM"/>
</dbReference>
<gene>
    <name evidence="6" type="ORF">COS44_01180</name>
</gene>
<dbReference type="SFLD" id="SFLDG01067">
    <property type="entry name" value="SPASM/twitch_domain_containing"/>
    <property type="match status" value="1"/>
</dbReference>
<dbReference type="SUPFAM" id="SSF102114">
    <property type="entry name" value="Radical SAM enzymes"/>
    <property type="match status" value="1"/>
</dbReference>
<dbReference type="SFLD" id="SFLDG01386">
    <property type="entry name" value="main_SPASM_domain-containing"/>
    <property type="match status" value="1"/>
</dbReference>
<dbReference type="Pfam" id="PF04055">
    <property type="entry name" value="Radical_SAM"/>
    <property type="match status" value="1"/>
</dbReference>
<comment type="caution">
    <text evidence="6">The sequence shown here is derived from an EMBL/GenBank/DDBJ whole genome shotgun (WGS) entry which is preliminary data.</text>
</comment>
<keyword evidence="4" id="KW-0411">Iron-sulfur</keyword>
<evidence type="ECO:0000256" key="1">
    <source>
        <dbReference type="ARBA" id="ARBA00022691"/>
    </source>
</evidence>
<evidence type="ECO:0000313" key="6">
    <source>
        <dbReference type="EMBL" id="PIV14039.1"/>
    </source>
</evidence>
<evidence type="ECO:0000313" key="7">
    <source>
        <dbReference type="Proteomes" id="UP000228816"/>
    </source>
</evidence>
<dbReference type="GO" id="GO:0046872">
    <property type="term" value="F:metal ion binding"/>
    <property type="evidence" value="ECO:0007669"/>
    <property type="project" value="UniProtKB-KW"/>
</dbReference>
<keyword evidence="3" id="KW-0408">Iron</keyword>
<name>A0A2M7BZ83_9BACT</name>
<accession>A0A2M7BZ83</accession>
<evidence type="ECO:0000256" key="4">
    <source>
        <dbReference type="ARBA" id="ARBA00023014"/>
    </source>
</evidence>
<proteinExistence type="predicted"/>
<dbReference type="InterPro" id="IPR013785">
    <property type="entry name" value="Aldolase_TIM"/>
</dbReference>
<dbReference type="PANTHER" id="PTHR43524:SF1">
    <property type="entry name" value="RADICAL SAM SUPERFAMILY PROTEIN"/>
    <property type="match status" value="1"/>
</dbReference>
<dbReference type="AlphaFoldDB" id="A0A2M7BZ83"/>
<dbReference type="Proteomes" id="UP000228816">
    <property type="component" value="Unassembled WGS sequence"/>
</dbReference>
<dbReference type="CDD" id="cd01335">
    <property type="entry name" value="Radical_SAM"/>
    <property type="match status" value="1"/>
</dbReference>
<evidence type="ECO:0000256" key="3">
    <source>
        <dbReference type="ARBA" id="ARBA00023004"/>
    </source>
</evidence>
<dbReference type="InterPro" id="IPR007197">
    <property type="entry name" value="rSAM"/>
</dbReference>
<evidence type="ECO:0000256" key="2">
    <source>
        <dbReference type="ARBA" id="ARBA00022723"/>
    </source>
</evidence>
<dbReference type="InterPro" id="IPR023885">
    <property type="entry name" value="4Fe4S-binding_SPASM_dom"/>
</dbReference>
<dbReference type="EMBL" id="PEUS01000024">
    <property type="protein sequence ID" value="PIV14039.1"/>
    <property type="molecule type" value="Genomic_DNA"/>
</dbReference>
<dbReference type="Pfam" id="PF13186">
    <property type="entry name" value="SPASM"/>
    <property type="match status" value="1"/>
</dbReference>
<keyword evidence="2" id="KW-0479">Metal-binding</keyword>
<reference evidence="7" key="1">
    <citation type="submission" date="2017-09" db="EMBL/GenBank/DDBJ databases">
        <title>Depth-based differentiation of microbial function through sediment-hosted aquifers and enrichment of novel symbionts in the deep terrestrial subsurface.</title>
        <authorList>
            <person name="Probst A.J."/>
            <person name="Ladd B."/>
            <person name="Jarett J.K."/>
            <person name="Geller-Mcgrath D.E."/>
            <person name="Sieber C.M.K."/>
            <person name="Emerson J.B."/>
            <person name="Anantharaman K."/>
            <person name="Thomas B.C."/>
            <person name="Malmstrom R."/>
            <person name="Stieglmeier M."/>
            <person name="Klingl A."/>
            <person name="Woyke T."/>
            <person name="Ryan C.M."/>
            <person name="Banfield J.F."/>
        </authorList>
    </citation>
    <scope>NUCLEOTIDE SEQUENCE [LARGE SCALE GENOMIC DNA]</scope>
</reference>
<keyword evidence="1" id="KW-0949">S-adenosyl-L-methionine</keyword>
<dbReference type="GO" id="GO:0051536">
    <property type="term" value="F:iron-sulfur cluster binding"/>
    <property type="evidence" value="ECO:0007669"/>
    <property type="project" value="UniProtKB-KW"/>
</dbReference>